<dbReference type="Proteomes" id="UP000651452">
    <property type="component" value="Unassembled WGS sequence"/>
</dbReference>
<dbReference type="InterPro" id="IPR018114">
    <property type="entry name" value="TRYPSIN_HIS"/>
</dbReference>
<keyword evidence="2 6" id="KW-0645">Protease</keyword>
<evidence type="ECO:0000313" key="10">
    <source>
        <dbReference type="Proteomes" id="UP000651452"/>
    </source>
</evidence>
<dbReference type="Gene3D" id="2.40.10.10">
    <property type="entry name" value="Trypsin-like serine proteases"/>
    <property type="match status" value="1"/>
</dbReference>
<comment type="similarity">
    <text evidence="1">Belongs to the peptidase S1 family.</text>
</comment>
<keyword evidence="10" id="KW-1185">Reference proteome</keyword>
<dbReference type="SMART" id="SM00020">
    <property type="entry name" value="Tryp_SPc"/>
    <property type="match status" value="1"/>
</dbReference>
<keyword evidence="3 6" id="KW-0378">Hydrolase</keyword>
<dbReference type="CDD" id="cd00190">
    <property type="entry name" value="Tryp_SPc"/>
    <property type="match status" value="1"/>
</dbReference>
<evidence type="ECO:0000256" key="3">
    <source>
        <dbReference type="ARBA" id="ARBA00022801"/>
    </source>
</evidence>
<evidence type="ECO:0000256" key="2">
    <source>
        <dbReference type="ARBA" id="ARBA00022670"/>
    </source>
</evidence>
<dbReference type="PROSITE" id="PS00135">
    <property type="entry name" value="TRYPSIN_SER"/>
    <property type="match status" value="1"/>
</dbReference>
<accession>A0A8H7MCL4</accession>
<dbReference type="OrthoDB" id="6380398at2759"/>
<name>A0A8H7MCL4_9PLEO</name>
<dbReference type="InterPro" id="IPR001314">
    <property type="entry name" value="Peptidase_S1A"/>
</dbReference>
<evidence type="ECO:0000256" key="5">
    <source>
        <dbReference type="ARBA" id="ARBA00023157"/>
    </source>
</evidence>
<protein>
    <recommendedName>
        <fullName evidence="8">Peptidase S1 domain-containing protein</fullName>
    </recommendedName>
</protein>
<dbReference type="InterPro" id="IPR043504">
    <property type="entry name" value="Peptidase_S1_PA_chymotrypsin"/>
</dbReference>
<dbReference type="Pfam" id="PF00089">
    <property type="entry name" value="Trypsin"/>
    <property type="match status" value="1"/>
</dbReference>
<evidence type="ECO:0000256" key="7">
    <source>
        <dbReference type="SAM" id="SignalP"/>
    </source>
</evidence>
<feature type="domain" description="Peptidase S1" evidence="8">
    <location>
        <begin position="28"/>
        <end position="258"/>
    </location>
</feature>
<keyword evidence="4 6" id="KW-0720">Serine protease</keyword>
<dbReference type="FunFam" id="2.40.10.10:FF:000036">
    <property type="entry name" value="Trypsin beta"/>
    <property type="match status" value="1"/>
</dbReference>
<evidence type="ECO:0000256" key="1">
    <source>
        <dbReference type="ARBA" id="ARBA00007664"/>
    </source>
</evidence>
<dbReference type="GO" id="GO:0004252">
    <property type="term" value="F:serine-type endopeptidase activity"/>
    <property type="evidence" value="ECO:0007669"/>
    <property type="project" value="InterPro"/>
</dbReference>
<reference evidence="9" key="2">
    <citation type="submission" date="2020-09" db="EMBL/GenBank/DDBJ databases">
        <title>Reference genome assembly for Australian Ascochyta lentis isolate Al4.</title>
        <authorList>
            <person name="Lee R.C."/>
            <person name="Farfan-Caceres L.M."/>
            <person name="Debler J.W."/>
            <person name="Williams A.H."/>
            <person name="Henares B.M."/>
        </authorList>
    </citation>
    <scope>NUCLEOTIDE SEQUENCE</scope>
    <source>
        <strain evidence="9">Al4</strain>
    </source>
</reference>
<feature type="chain" id="PRO_5034964072" description="Peptidase S1 domain-containing protein" evidence="7">
    <location>
        <begin position="19"/>
        <end position="263"/>
    </location>
</feature>
<dbReference type="InterPro" id="IPR050430">
    <property type="entry name" value="Peptidase_S1"/>
</dbReference>
<gene>
    <name evidence="9" type="ORF">EKO04_007238</name>
</gene>
<evidence type="ECO:0000259" key="8">
    <source>
        <dbReference type="PROSITE" id="PS50240"/>
    </source>
</evidence>
<evidence type="ECO:0000256" key="6">
    <source>
        <dbReference type="RuleBase" id="RU363034"/>
    </source>
</evidence>
<evidence type="ECO:0000313" key="9">
    <source>
        <dbReference type="EMBL" id="KAF9694611.1"/>
    </source>
</evidence>
<dbReference type="AlphaFoldDB" id="A0A8H7MCL4"/>
<keyword evidence="7" id="KW-0732">Signal</keyword>
<keyword evidence="5" id="KW-1015">Disulfide bond</keyword>
<dbReference type="PROSITE" id="PS00134">
    <property type="entry name" value="TRYPSIN_HIS"/>
    <property type="match status" value="1"/>
</dbReference>
<dbReference type="InterPro" id="IPR009003">
    <property type="entry name" value="Peptidase_S1_PA"/>
</dbReference>
<dbReference type="PRINTS" id="PR00722">
    <property type="entry name" value="CHYMOTRYPSIN"/>
</dbReference>
<organism evidence="9 10">
    <name type="scientific">Ascochyta lentis</name>
    <dbReference type="NCBI Taxonomy" id="205686"/>
    <lineage>
        <taxon>Eukaryota</taxon>
        <taxon>Fungi</taxon>
        <taxon>Dikarya</taxon>
        <taxon>Ascomycota</taxon>
        <taxon>Pezizomycotina</taxon>
        <taxon>Dothideomycetes</taxon>
        <taxon>Pleosporomycetidae</taxon>
        <taxon>Pleosporales</taxon>
        <taxon>Pleosporineae</taxon>
        <taxon>Didymellaceae</taxon>
        <taxon>Ascochyta</taxon>
    </lineage>
</organism>
<dbReference type="PROSITE" id="PS50240">
    <property type="entry name" value="TRYPSIN_DOM"/>
    <property type="match status" value="1"/>
</dbReference>
<reference evidence="9" key="1">
    <citation type="submission" date="2018-12" db="EMBL/GenBank/DDBJ databases">
        <authorList>
            <person name="Syme R.A."/>
            <person name="Farfan-Caceres L."/>
            <person name="Lichtenzveig J."/>
        </authorList>
    </citation>
    <scope>NUCLEOTIDE SEQUENCE</scope>
    <source>
        <strain evidence="9">Al4</strain>
    </source>
</reference>
<dbReference type="PANTHER" id="PTHR24276">
    <property type="entry name" value="POLYSERASE-RELATED"/>
    <property type="match status" value="1"/>
</dbReference>
<comment type="caution">
    <text evidence="9">The sequence shown here is derived from an EMBL/GenBank/DDBJ whole genome shotgun (WGS) entry which is preliminary data.</text>
</comment>
<sequence>MAIKALLVALTIPAIVCASHEKVDSIRIVDGMPARLGDIPSIVSLQAPIGHHRCGGSLIDAYTILTAAHCVYGIGTLGYTAKDDQSFGGVTTHVVSMTAHPKFTDGSGSLDHDVGILKLAYPILPTSSIEYAILAAAEYDPAVGMNATVAGWGATEYTEENLPEKLRMAHVPIVSREVCSAQFSQDGVWGPKVTKDMLCAGFNKGDSCHGDSGGPILKAEGKVLIGVVSWGWPECISGHAGVYARVGAMRGFIDRHMGTPDRH</sequence>
<dbReference type="EMBL" id="RZGK01000013">
    <property type="protein sequence ID" value="KAF9694611.1"/>
    <property type="molecule type" value="Genomic_DNA"/>
</dbReference>
<dbReference type="GO" id="GO:0006508">
    <property type="term" value="P:proteolysis"/>
    <property type="evidence" value="ECO:0007669"/>
    <property type="project" value="UniProtKB-KW"/>
</dbReference>
<proteinExistence type="inferred from homology"/>
<dbReference type="SUPFAM" id="SSF50494">
    <property type="entry name" value="Trypsin-like serine proteases"/>
    <property type="match status" value="1"/>
</dbReference>
<dbReference type="InterPro" id="IPR033116">
    <property type="entry name" value="TRYPSIN_SER"/>
</dbReference>
<dbReference type="InterPro" id="IPR001254">
    <property type="entry name" value="Trypsin_dom"/>
</dbReference>
<feature type="signal peptide" evidence="7">
    <location>
        <begin position="1"/>
        <end position="18"/>
    </location>
</feature>
<dbReference type="PANTHER" id="PTHR24276:SF98">
    <property type="entry name" value="FI18310P1-RELATED"/>
    <property type="match status" value="1"/>
</dbReference>
<evidence type="ECO:0000256" key="4">
    <source>
        <dbReference type="ARBA" id="ARBA00022825"/>
    </source>
</evidence>